<keyword evidence="7 8" id="KW-0472">Membrane</keyword>
<evidence type="ECO:0000256" key="2">
    <source>
        <dbReference type="ARBA" id="ARBA00022448"/>
    </source>
</evidence>
<dbReference type="InterPro" id="IPR001901">
    <property type="entry name" value="Translocase_SecE/Sec61-g"/>
</dbReference>
<feature type="transmembrane region" description="Helical" evidence="8">
    <location>
        <begin position="32"/>
        <end position="56"/>
    </location>
</feature>
<dbReference type="InterPro" id="IPR005807">
    <property type="entry name" value="SecE_bac"/>
</dbReference>
<dbReference type="InterPro" id="IPR038379">
    <property type="entry name" value="SecE_sf"/>
</dbReference>
<evidence type="ECO:0000256" key="1">
    <source>
        <dbReference type="ARBA" id="ARBA00004370"/>
    </source>
</evidence>
<name>A0A6N6RHD1_9FLAO</name>
<keyword evidence="10" id="KW-1185">Reference proteome</keyword>
<evidence type="ECO:0000313" key="10">
    <source>
        <dbReference type="Proteomes" id="UP000468650"/>
    </source>
</evidence>
<evidence type="ECO:0000256" key="3">
    <source>
        <dbReference type="ARBA" id="ARBA00022692"/>
    </source>
</evidence>
<keyword evidence="5 8" id="KW-1133">Transmembrane helix</keyword>
<keyword evidence="8" id="KW-1003">Cell membrane</keyword>
<dbReference type="Gene3D" id="1.20.5.1030">
    <property type="entry name" value="Preprotein translocase secy subunit"/>
    <property type="match status" value="1"/>
</dbReference>
<protein>
    <recommendedName>
        <fullName evidence="8">Protein translocase subunit SecE</fullName>
    </recommendedName>
</protein>
<comment type="caution">
    <text evidence="9">The sequence shown here is derived from an EMBL/GenBank/DDBJ whole genome shotgun (WGS) entry which is preliminary data.</text>
</comment>
<evidence type="ECO:0000256" key="6">
    <source>
        <dbReference type="ARBA" id="ARBA00023010"/>
    </source>
</evidence>
<accession>A0A6N6RHD1</accession>
<dbReference type="GO" id="GO:0005886">
    <property type="term" value="C:plasma membrane"/>
    <property type="evidence" value="ECO:0007669"/>
    <property type="project" value="UniProtKB-SubCell"/>
</dbReference>
<dbReference type="GO" id="GO:0043952">
    <property type="term" value="P:protein transport by the Sec complex"/>
    <property type="evidence" value="ECO:0007669"/>
    <property type="project" value="UniProtKB-UniRule"/>
</dbReference>
<dbReference type="NCBIfam" id="TIGR00964">
    <property type="entry name" value="secE_bact"/>
    <property type="match status" value="1"/>
</dbReference>
<dbReference type="Proteomes" id="UP000468650">
    <property type="component" value="Unassembled WGS sequence"/>
</dbReference>
<dbReference type="HAMAP" id="MF_00422">
    <property type="entry name" value="SecE"/>
    <property type="match status" value="1"/>
</dbReference>
<evidence type="ECO:0000256" key="7">
    <source>
        <dbReference type="ARBA" id="ARBA00023136"/>
    </source>
</evidence>
<comment type="subunit">
    <text evidence="8">Component of the Sec protein translocase complex. Heterotrimer consisting of SecY, SecE and SecG subunits. The heterotrimers can form oligomers, although 1 heterotrimer is thought to be able to translocate proteins. Interacts with the ribosome. Interacts with SecDF, and other proteins may be involved. Interacts with SecA.</text>
</comment>
<proteinExistence type="inferred from homology"/>
<keyword evidence="6 8" id="KW-0811">Translocation</keyword>
<dbReference type="GO" id="GO:0009306">
    <property type="term" value="P:protein secretion"/>
    <property type="evidence" value="ECO:0007669"/>
    <property type="project" value="UniProtKB-UniRule"/>
</dbReference>
<keyword evidence="4 8" id="KW-0653">Protein transport</keyword>
<organism evidence="9 10">
    <name type="scientific">Phaeocystidibacter luteus</name>
    <dbReference type="NCBI Taxonomy" id="911197"/>
    <lineage>
        <taxon>Bacteria</taxon>
        <taxon>Pseudomonadati</taxon>
        <taxon>Bacteroidota</taxon>
        <taxon>Flavobacteriia</taxon>
        <taxon>Flavobacteriales</taxon>
        <taxon>Phaeocystidibacteraceae</taxon>
        <taxon>Phaeocystidibacter</taxon>
    </lineage>
</organism>
<comment type="similarity">
    <text evidence="8">Belongs to the SecE/SEC61-gamma family.</text>
</comment>
<comment type="subcellular location">
    <subcellularLocation>
        <location evidence="8">Cell membrane</location>
        <topology evidence="8">Single-pass membrane protein</topology>
    </subcellularLocation>
    <subcellularLocation>
        <location evidence="1">Membrane</location>
    </subcellularLocation>
</comment>
<reference evidence="9 10" key="1">
    <citation type="submission" date="2019-09" db="EMBL/GenBank/DDBJ databases">
        <title>Genomes of family Cryomorphaceae.</title>
        <authorList>
            <person name="Bowman J.P."/>
        </authorList>
    </citation>
    <scope>NUCLEOTIDE SEQUENCE [LARGE SCALE GENOMIC DNA]</scope>
    <source>
        <strain evidence="9 10">LMG 25704</strain>
    </source>
</reference>
<comment type="function">
    <text evidence="8">Essential subunit of the Sec protein translocation channel SecYEG. Clamps together the 2 halves of SecY. May contact the channel plug during translocation.</text>
</comment>
<evidence type="ECO:0000256" key="8">
    <source>
        <dbReference type="HAMAP-Rule" id="MF_00422"/>
    </source>
</evidence>
<keyword evidence="2 8" id="KW-0813">Transport</keyword>
<dbReference type="EMBL" id="WBVO01000007">
    <property type="protein sequence ID" value="KAB2809729.1"/>
    <property type="molecule type" value="Genomic_DNA"/>
</dbReference>
<evidence type="ECO:0000256" key="5">
    <source>
        <dbReference type="ARBA" id="ARBA00022989"/>
    </source>
</evidence>
<dbReference type="GO" id="GO:0008320">
    <property type="term" value="F:protein transmembrane transporter activity"/>
    <property type="evidence" value="ECO:0007669"/>
    <property type="project" value="UniProtKB-UniRule"/>
</dbReference>
<dbReference type="Pfam" id="PF00584">
    <property type="entry name" value="SecE"/>
    <property type="match status" value="1"/>
</dbReference>
<dbReference type="AlphaFoldDB" id="A0A6N6RHD1"/>
<evidence type="ECO:0000313" key="9">
    <source>
        <dbReference type="EMBL" id="KAB2809729.1"/>
    </source>
</evidence>
<dbReference type="GO" id="GO:0006605">
    <property type="term" value="P:protein targeting"/>
    <property type="evidence" value="ECO:0007669"/>
    <property type="project" value="UniProtKB-UniRule"/>
</dbReference>
<sequence length="64" mass="7263">MSKIKGYLQSSYEEFAQKATWPTLSDLQKSTVLVIVASVIFALAIFVMDQAIVNVLEFLRTFFN</sequence>
<dbReference type="RefSeq" id="WP_151667552.1">
    <property type="nucleotide sequence ID" value="NZ_WBVO01000007.1"/>
</dbReference>
<keyword evidence="3 8" id="KW-0812">Transmembrane</keyword>
<dbReference type="OrthoDB" id="9810735at2"/>
<gene>
    <name evidence="8 9" type="primary">secE</name>
    <name evidence="9" type="ORF">F8C67_09205</name>
</gene>
<dbReference type="GO" id="GO:0065002">
    <property type="term" value="P:intracellular protein transmembrane transport"/>
    <property type="evidence" value="ECO:0007669"/>
    <property type="project" value="UniProtKB-UniRule"/>
</dbReference>
<evidence type="ECO:0000256" key="4">
    <source>
        <dbReference type="ARBA" id="ARBA00022927"/>
    </source>
</evidence>